<feature type="region of interest" description="Disordered" evidence="7">
    <location>
        <begin position="447"/>
        <end position="574"/>
    </location>
</feature>
<dbReference type="GO" id="GO:0005737">
    <property type="term" value="C:cytoplasm"/>
    <property type="evidence" value="ECO:0007669"/>
    <property type="project" value="TreeGrafter"/>
</dbReference>
<dbReference type="STRING" id="50990.A0A4Y7Q8E8"/>
<dbReference type="CDD" id="cd20821">
    <property type="entry name" value="C1_MgcRacGAP"/>
    <property type="match status" value="1"/>
</dbReference>
<feature type="domain" description="Phorbol-ester/DAG-type" evidence="9">
    <location>
        <begin position="260"/>
        <end position="307"/>
    </location>
</feature>
<keyword evidence="6" id="KW-0067">ATP-binding</keyword>
<feature type="compositionally biased region" description="Polar residues" evidence="7">
    <location>
        <begin position="240"/>
        <end position="256"/>
    </location>
</feature>
<dbReference type="InterPro" id="IPR050538">
    <property type="entry name" value="MAP_kinase_kinase_kinase"/>
</dbReference>
<name>A0A4Y7Q8E8_9AGAM</name>
<dbReference type="PANTHER" id="PTHR48016">
    <property type="entry name" value="MAP KINASE KINASE KINASE SSK2-RELATED-RELATED"/>
    <property type="match status" value="1"/>
</dbReference>
<dbReference type="SMART" id="SM00109">
    <property type="entry name" value="C1"/>
    <property type="match status" value="1"/>
</dbReference>
<feature type="compositionally biased region" description="Low complexity" evidence="7">
    <location>
        <begin position="402"/>
        <end position="416"/>
    </location>
</feature>
<feature type="compositionally biased region" description="Polar residues" evidence="7">
    <location>
        <begin position="565"/>
        <end position="574"/>
    </location>
</feature>
<dbReference type="SUPFAM" id="SSF56112">
    <property type="entry name" value="Protein kinase-like (PK-like)"/>
    <property type="match status" value="1"/>
</dbReference>
<dbReference type="Pfam" id="PF00069">
    <property type="entry name" value="Pkinase"/>
    <property type="match status" value="1"/>
</dbReference>
<dbReference type="InterPro" id="IPR002219">
    <property type="entry name" value="PKC_DAG/PE"/>
</dbReference>
<protein>
    <submittedName>
        <fullName evidence="10">Kinase-like protein</fullName>
    </submittedName>
</protein>
<dbReference type="InterPro" id="IPR046349">
    <property type="entry name" value="C1-like_sf"/>
</dbReference>
<keyword evidence="5" id="KW-0862">Zinc</keyword>
<feature type="region of interest" description="Disordered" evidence="7">
    <location>
        <begin position="211"/>
        <end position="260"/>
    </location>
</feature>
<proteinExistence type="predicted"/>
<dbReference type="Gene3D" id="1.10.510.10">
    <property type="entry name" value="Transferase(Phosphotransferase) domain 1"/>
    <property type="match status" value="1"/>
</dbReference>
<dbReference type="PROSITE" id="PS50081">
    <property type="entry name" value="ZF_DAG_PE_2"/>
    <property type="match status" value="1"/>
</dbReference>
<evidence type="ECO:0000256" key="4">
    <source>
        <dbReference type="ARBA" id="ARBA00022777"/>
    </source>
</evidence>
<evidence type="ECO:0000256" key="3">
    <source>
        <dbReference type="ARBA" id="ARBA00022741"/>
    </source>
</evidence>
<dbReference type="GO" id="GO:0046872">
    <property type="term" value="F:metal ion binding"/>
    <property type="evidence" value="ECO:0007669"/>
    <property type="project" value="UniProtKB-KW"/>
</dbReference>
<feature type="compositionally biased region" description="Pro residues" evidence="7">
    <location>
        <begin position="227"/>
        <end position="236"/>
    </location>
</feature>
<evidence type="ECO:0000256" key="5">
    <source>
        <dbReference type="ARBA" id="ARBA00022833"/>
    </source>
</evidence>
<evidence type="ECO:0000256" key="6">
    <source>
        <dbReference type="ARBA" id="ARBA00022840"/>
    </source>
</evidence>
<sequence length="574" mass="62170">MFGKLNERLVASYVVKILEGLHYLHQSDVVHCDLKAANILTTKNGNVKLSDFGVSLNLRQMKRENKNDVAGTPNWMAPEVIELKGASTASDIWSLACTVIELLTGKPPYSDVGNGLAVMYRIVEDDMPPVPEDCSETLKDFLRLCFQKDPSKRPNAEMLCEHEWLKKNWGAHKELRPQDSIPFLRRVSAEVQKSDANRYLHGIDIPRADSQASGYPYRAEDLSGSPPGLPGLPGSPPRQKISNGPTSPTGLESETSLPREHSFVKTTFSKPVTCRVCMQSIKKNAQLCEDCSLIAHRSCTPNAPPTCGLRKQLLEYAQYSPTGPPINPWDIIAAQQQFSAPTSPFMDGSSPPTPEPPPTAFKKIAFKRQTRTSLSPEPPASRATSRNSSKDGDGAAFPGARSNSSQSQNPGQGQNQATVSPSASPSLYPRVRKPSLLQRARDAIVSPRPVSFASSSVDDTPPQGSMRSAATAGESVSSRGRTDAVRSPTSMTMSLAGETDLGARSNSRFSSVYPESLLPPRPLSHFAPSSVGADYDESQSVPGGLEDVMQAHEDKKRLKKRESKASSNGGCSVQ</sequence>
<keyword evidence="11" id="KW-1185">Reference proteome</keyword>
<dbReference type="InterPro" id="IPR000719">
    <property type="entry name" value="Prot_kinase_dom"/>
</dbReference>
<evidence type="ECO:0000256" key="1">
    <source>
        <dbReference type="ARBA" id="ARBA00022679"/>
    </source>
</evidence>
<dbReference type="EMBL" id="ML170169">
    <property type="protein sequence ID" value="TDL23606.1"/>
    <property type="molecule type" value="Genomic_DNA"/>
</dbReference>
<dbReference type="OrthoDB" id="8693905at2759"/>
<feature type="compositionally biased region" description="Polar residues" evidence="7">
    <location>
        <begin position="452"/>
        <end position="479"/>
    </location>
</feature>
<dbReference type="InterPro" id="IPR011009">
    <property type="entry name" value="Kinase-like_dom_sf"/>
</dbReference>
<dbReference type="Proteomes" id="UP000294933">
    <property type="component" value="Unassembled WGS sequence"/>
</dbReference>
<evidence type="ECO:0000313" key="10">
    <source>
        <dbReference type="EMBL" id="TDL23606.1"/>
    </source>
</evidence>
<feature type="domain" description="Protein kinase" evidence="8">
    <location>
        <begin position="1"/>
        <end position="165"/>
    </location>
</feature>
<dbReference type="AlphaFoldDB" id="A0A4Y7Q8E8"/>
<evidence type="ECO:0000313" key="11">
    <source>
        <dbReference type="Proteomes" id="UP000294933"/>
    </source>
</evidence>
<keyword evidence="2" id="KW-0479">Metal-binding</keyword>
<dbReference type="InterPro" id="IPR008271">
    <property type="entry name" value="Ser/Thr_kinase_AS"/>
</dbReference>
<evidence type="ECO:0000259" key="9">
    <source>
        <dbReference type="PROSITE" id="PS50081"/>
    </source>
</evidence>
<dbReference type="PANTHER" id="PTHR48016:SF4">
    <property type="entry name" value="PROTEIN KINASE DOMAIN-CONTAINING PROTEIN"/>
    <property type="match status" value="1"/>
</dbReference>
<evidence type="ECO:0000256" key="7">
    <source>
        <dbReference type="SAM" id="MobiDB-lite"/>
    </source>
</evidence>
<accession>A0A4Y7Q8E8</accession>
<keyword evidence="1" id="KW-0808">Transferase</keyword>
<feature type="region of interest" description="Disordered" evidence="7">
    <location>
        <begin position="341"/>
        <end position="360"/>
    </location>
</feature>
<dbReference type="PROSITE" id="PS00479">
    <property type="entry name" value="ZF_DAG_PE_1"/>
    <property type="match status" value="1"/>
</dbReference>
<dbReference type="PROSITE" id="PS50011">
    <property type="entry name" value="PROTEIN_KINASE_DOM"/>
    <property type="match status" value="1"/>
</dbReference>
<evidence type="ECO:0000259" key="8">
    <source>
        <dbReference type="PROSITE" id="PS50011"/>
    </source>
</evidence>
<dbReference type="VEuPathDB" id="FungiDB:BD410DRAFT_786844"/>
<dbReference type="SUPFAM" id="SSF57889">
    <property type="entry name" value="Cysteine-rich domain"/>
    <property type="match status" value="1"/>
</dbReference>
<dbReference type="GO" id="GO:0005524">
    <property type="term" value="F:ATP binding"/>
    <property type="evidence" value="ECO:0007669"/>
    <property type="project" value="UniProtKB-KW"/>
</dbReference>
<dbReference type="Pfam" id="PF00130">
    <property type="entry name" value="C1_1"/>
    <property type="match status" value="1"/>
</dbReference>
<dbReference type="PROSITE" id="PS00108">
    <property type="entry name" value="PROTEIN_KINASE_ST"/>
    <property type="match status" value="1"/>
</dbReference>
<organism evidence="10 11">
    <name type="scientific">Rickenella mellea</name>
    <dbReference type="NCBI Taxonomy" id="50990"/>
    <lineage>
        <taxon>Eukaryota</taxon>
        <taxon>Fungi</taxon>
        <taxon>Dikarya</taxon>
        <taxon>Basidiomycota</taxon>
        <taxon>Agaricomycotina</taxon>
        <taxon>Agaricomycetes</taxon>
        <taxon>Hymenochaetales</taxon>
        <taxon>Rickenellaceae</taxon>
        <taxon>Rickenella</taxon>
    </lineage>
</organism>
<gene>
    <name evidence="10" type="ORF">BD410DRAFT_786844</name>
</gene>
<evidence type="ECO:0000256" key="2">
    <source>
        <dbReference type="ARBA" id="ARBA00022723"/>
    </source>
</evidence>
<dbReference type="Gene3D" id="3.30.60.20">
    <property type="match status" value="1"/>
</dbReference>
<keyword evidence="4 10" id="KW-0418">Kinase</keyword>
<dbReference type="SMART" id="SM00220">
    <property type="entry name" value="S_TKc"/>
    <property type="match status" value="1"/>
</dbReference>
<keyword evidence="3" id="KW-0547">Nucleotide-binding</keyword>
<feature type="region of interest" description="Disordered" evidence="7">
    <location>
        <begin position="369"/>
        <end position="429"/>
    </location>
</feature>
<dbReference type="GO" id="GO:0004709">
    <property type="term" value="F:MAP kinase kinase kinase activity"/>
    <property type="evidence" value="ECO:0007669"/>
    <property type="project" value="TreeGrafter"/>
</dbReference>
<reference evidence="10 11" key="1">
    <citation type="submission" date="2018-06" db="EMBL/GenBank/DDBJ databases">
        <title>A transcriptomic atlas of mushroom development highlights an independent origin of complex multicellularity.</title>
        <authorList>
            <consortium name="DOE Joint Genome Institute"/>
            <person name="Krizsan K."/>
            <person name="Almasi E."/>
            <person name="Merenyi Z."/>
            <person name="Sahu N."/>
            <person name="Viragh M."/>
            <person name="Koszo T."/>
            <person name="Mondo S."/>
            <person name="Kiss B."/>
            <person name="Balint B."/>
            <person name="Kues U."/>
            <person name="Barry K."/>
            <person name="Hegedus J.C."/>
            <person name="Henrissat B."/>
            <person name="Johnson J."/>
            <person name="Lipzen A."/>
            <person name="Ohm R."/>
            <person name="Nagy I."/>
            <person name="Pangilinan J."/>
            <person name="Yan J."/>
            <person name="Xiong Y."/>
            <person name="Grigoriev I.V."/>
            <person name="Hibbett D.S."/>
            <person name="Nagy L.G."/>
        </authorList>
    </citation>
    <scope>NUCLEOTIDE SEQUENCE [LARGE SCALE GENOMIC DNA]</scope>
    <source>
        <strain evidence="10 11">SZMC22713</strain>
    </source>
</reference>